<dbReference type="EMBL" id="FQ790300">
    <property type="protein sequence ID" value="CCD49343.1"/>
    <property type="molecule type" value="Genomic_DNA"/>
</dbReference>
<dbReference type="AlphaFoldDB" id="G2Y9R7"/>
<proteinExistence type="predicted"/>
<sequence length="55" mass="6060">MLQIPPLFHNGLISRMLFYSDTPQTVNVHASIRELASLICYTPDLRGTSNGVGVD</sequence>
<organism evidence="1 2">
    <name type="scientific">Botryotinia fuckeliana (strain T4)</name>
    <name type="common">Noble rot fungus</name>
    <name type="synonym">Botrytis cinerea</name>
    <dbReference type="NCBI Taxonomy" id="999810"/>
    <lineage>
        <taxon>Eukaryota</taxon>
        <taxon>Fungi</taxon>
        <taxon>Dikarya</taxon>
        <taxon>Ascomycota</taxon>
        <taxon>Pezizomycotina</taxon>
        <taxon>Leotiomycetes</taxon>
        <taxon>Helotiales</taxon>
        <taxon>Sclerotiniaceae</taxon>
        <taxon>Botrytis</taxon>
    </lineage>
</organism>
<protein>
    <submittedName>
        <fullName evidence="1">Uncharacterized protein</fullName>
    </submittedName>
</protein>
<dbReference type="HOGENOM" id="CLU_3032093_0_0_1"/>
<reference evidence="2" key="1">
    <citation type="journal article" date="2011" name="PLoS Genet.">
        <title>Genomic analysis of the necrotrophic fungal pathogens Sclerotinia sclerotiorum and Botrytis cinerea.</title>
        <authorList>
            <person name="Amselem J."/>
            <person name="Cuomo C.A."/>
            <person name="van Kan J.A."/>
            <person name="Viaud M."/>
            <person name="Benito E.P."/>
            <person name="Couloux A."/>
            <person name="Coutinho P.M."/>
            <person name="de Vries R.P."/>
            <person name="Dyer P.S."/>
            <person name="Fillinger S."/>
            <person name="Fournier E."/>
            <person name="Gout L."/>
            <person name="Hahn M."/>
            <person name="Kohn L."/>
            <person name="Lapalu N."/>
            <person name="Plummer K.M."/>
            <person name="Pradier J.M."/>
            <person name="Quevillon E."/>
            <person name="Sharon A."/>
            <person name="Simon A."/>
            <person name="ten Have A."/>
            <person name="Tudzynski B."/>
            <person name="Tudzynski P."/>
            <person name="Wincker P."/>
            <person name="Andrew M."/>
            <person name="Anthouard V."/>
            <person name="Beever R.E."/>
            <person name="Beffa R."/>
            <person name="Benoit I."/>
            <person name="Bouzid O."/>
            <person name="Brault B."/>
            <person name="Chen Z."/>
            <person name="Choquer M."/>
            <person name="Collemare J."/>
            <person name="Cotton P."/>
            <person name="Danchin E.G."/>
            <person name="Da Silva C."/>
            <person name="Gautier A."/>
            <person name="Giraud C."/>
            <person name="Giraud T."/>
            <person name="Gonzalez C."/>
            <person name="Grossetete S."/>
            <person name="Guldener U."/>
            <person name="Henrissat B."/>
            <person name="Howlett B.J."/>
            <person name="Kodira C."/>
            <person name="Kretschmer M."/>
            <person name="Lappartient A."/>
            <person name="Leroch M."/>
            <person name="Levis C."/>
            <person name="Mauceli E."/>
            <person name="Neuveglise C."/>
            <person name="Oeser B."/>
            <person name="Pearson M."/>
            <person name="Poulain J."/>
            <person name="Poussereau N."/>
            <person name="Quesneville H."/>
            <person name="Rascle C."/>
            <person name="Schumacher J."/>
            <person name="Segurens B."/>
            <person name="Sexton A."/>
            <person name="Silva E."/>
            <person name="Sirven C."/>
            <person name="Soanes D.M."/>
            <person name="Talbot N.J."/>
            <person name="Templeton M."/>
            <person name="Yandava C."/>
            <person name="Yarden O."/>
            <person name="Zeng Q."/>
            <person name="Rollins J.A."/>
            <person name="Lebrun M.H."/>
            <person name="Dickman M."/>
        </authorList>
    </citation>
    <scope>NUCLEOTIDE SEQUENCE [LARGE SCALE GENOMIC DNA]</scope>
    <source>
        <strain evidence="2">T4</strain>
    </source>
</reference>
<evidence type="ECO:0000313" key="2">
    <source>
        <dbReference type="Proteomes" id="UP000008177"/>
    </source>
</evidence>
<name>G2Y9R7_BOTF4</name>
<gene>
    <name evidence="1" type="ORF">BofuT4_uP032190.1</name>
</gene>
<dbReference type="InParanoid" id="G2Y9R7"/>
<evidence type="ECO:0000313" key="1">
    <source>
        <dbReference type="EMBL" id="CCD49343.1"/>
    </source>
</evidence>
<accession>G2Y9R7</accession>
<dbReference type="Proteomes" id="UP000008177">
    <property type="component" value="Unplaced contigs"/>
</dbReference>